<name>A0A383DQY4_9ZZZZ</name>
<reference evidence="2" key="1">
    <citation type="submission" date="2018-05" db="EMBL/GenBank/DDBJ databases">
        <authorList>
            <person name="Lanie J.A."/>
            <person name="Ng W.-L."/>
            <person name="Kazmierczak K.M."/>
            <person name="Andrzejewski T.M."/>
            <person name="Davidsen T.M."/>
            <person name="Wayne K.J."/>
            <person name="Tettelin H."/>
            <person name="Glass J.I."/>
            <person name="Rusch D."/>
            <person name="Podicherti R."/>
            <person name="Tsui H.-C.T."/>
            <person name="Winkler M.E."/>
        </authorList>
    </citation>
    <scope>NUCLEOTIDE SEQUENCE</scope>
</reference>
<proteinExistence type="predicted"/>
<feature type="region of interest" description="Disordered" evidence="1">
    <location>
        <begin position="1"/>
        <end position="31"/>
    </location>
</feature>
<feature type="compositionally biased region" description="Polar residues" evidence="1">
    <location>
        <begin position="16"/>
        <end position="31"/>
    </location>
</feature>
<sequence>MSNVRSTSHEKCDPSFITSHSNKGLGSSKSNYEKMTTSYMKKRNGKCVSTLSNFSKEELEKLVKKYS</sequence>
<protein>
    <submittedName>
        <fullName evidence="2">Uncharacterized protein</fullName>
    </submittedName>
</protein>
<gene>
    <name evidence="2" type="ORF">METZ01_LOCUS499598</name>
</gene>
<evidence type="ECO:0000256" key="1">
    <source>
        <dbReference type="SAM" id="MobiDB-lite"/>
    </source>
</evidence>
<dbReference type="AlphaFoldDB" id="A0A383DQY4"/>
<dbReference type="EMBL" id="UINC01219321">
    <property type="protein sequence ID" value="SVE46744.1"/>
    <property type="molecule type" value="Genomic_DNA"/>
</dbReference>
<evidence type="ECO:0000313" key="2">
    <source>
        <dbReference type="EMBL" id="SVE46744.1"/>
    </source>
</evidence>
<organism evidence="2">
    <name type="scientific">marine metagenome</name>
    <dbReference type="NCBI Taxonomy" id="408172"/>
    <lineage>
        <taxon>unclassified sequences</taxon>
        <taxon>metagenomes</taxon>
        <taxon>ecological metagenomes</taxon>
    </lineage>
</organism>
<accession>A0A383DQY4</accession>